<comment type="caution">
    <text evidence="1">The sequence shown here is derived from an EMBL/GenBank/DDBJ whole genome shotgun (WGS) entry which is preliminary data.</text>
</comment>
<accession>A0ACB8ZUR9</accession>
<name>A0ACB8ZUR9_ARCLA</name>
<evidence type="ECO:0000313" key="1">
    <source>
        <dbReference type="EMBL" id="KAI3701582.1"/>
    </source>
</evidence>
<organism evidence="1 2">
    <name type="scientific">Arctium lappa</name>
    <name type="common">Greater burdock</name>
    <name type="synonym">Lappa major</name>
    <dbReference type="NCBI Taxonomy" id="4217"/>
    <lineage>
        <taxon>Eukaryota</taxon>
        <taxon>Viridiplantae</taxon>
        <taxon>Streptophyta</taxon>
        <taxon>Embryophyta</taxon>
        <taxon>Tracheophyta</taxon>
        <taxon>Spermatophyta</taxon>
        <taxon>Magnoliopsida</taxon>
        <taxon>eudicotyledons</taxon>
        <taxon>Gunneridae</taxon>
        <taxon>Pentapetalae</taxon>
        <taxon>asterids</taxon>
        <taxon>campanulids</taxon>
        <taxon>Asterales</taxon>
        <taxon>Asteraceae</taxon>
        <taxon>Carduoideae</taxon>
        <taxon>Cardueae</taxon>
        <taxon>Arctiinae</taxon>
        <taxon>Arctium</taxon>
    </lineage>
</organism>
<keyword evidence="2" id="KW-1185">Reference proteome</keyword>
<evidence type="ECO:0000313" key="2">
    <source>
        <dbReference type="Proteomes" id="UP001055879"/>
    </source>
</evidence>
<sequence length="178" mass="20068">MDAISSTLAVLDGDFLLSRACITLASLKNTEVVSLIATVVEHLVTRETMQMSASKTYYKTASLISNNCKSIALFTGQTAEGLAFQLIDDVLDFTGTSSSLGKGVLSDIRRVINSFLWHILLYIPLGGNWLYPPHENWLFHHHLGKRLKLLNRRESIIIELDVFFPYIDYDICADCFFF</sequence>
<dbReference type="EMBL" id="CM042055">
    <property type="protein sequence ID" value="KAI3701582.1"/>
    <property type="molecule type" value="Genomic_DNA"/>
</dbReference>
<protein>
    <submittedName>
        <fullName evidence="1">Uncharacterized protein</fullName>
    </submittedName>
</protein>
<reference evidence="2" key="1">
    <citation type="journal article" date="2022" name="Mol. Ecol. Resour.">
        <title>The genomes of chicory, endive, great burdock and yacon provide insights into Asteraceae palaeo-polyploidization history and plant inulin production.</title>
        <authorList>
            <person name="Fan W."/>
            <person name="Wang S."/>
            <person name="Wang H."/>
            <person name="Wang A."/>
            <person name="Jiang F."/>
            <person name="Liu H."/>
            <person name="Zhao H."/>
            <person name="Xu D."/>
            <person name="Zhang Y."/>
        </authorList>
    </citation>
    <scope>NUCLEOTIDE SEQUENCE [LARGE SCALE GENOMIC DNA]</scope>
    <source>
        <strain evidence="2">cv. Niubang</strain>
    </source>
</reference>
<proteinExistence type="predicted"/>
<dbReference type="Proteomes" id="UP001055879">
    <property type="component" value="Linkage Group LG09"/>
</dbReference>
<gene>
    <name evidence="1" type="ORF">L6452_26767</name>
</gene>
<reference evidence="1 2" key="2">
    <citation type="journal article" date="2022" name="Mol. Ecol. Resour.">
        <title>The genomes of chicory, endive, great burdock and yacon provide insights into Asteraceae paleo-polyploidization history and plant inulin production.</title>
        <authorList>
            <person name="Fan W."/>
            <person name="Wang S."/>
            <person name="Wang H."/>
            <person name="Wang A."/>
            <person name="Jiang F."/>
            <person name="Liu H."/>
            <person name="Zhao H."/>
            <person name="Xu D."/>
            <person name="Zhang Y."/>
        </authorList>
    </citation>
    <scope>NUCLEOTIDE SEQUENCE [LARGE SCALE GENOMIC DNA]</scope>
    <source>
        <strain evidence="2">cv. Niubang</strain>
    </source>
</reference>